<accession>A0A9K3KKZ5</accession>
<comment type="caution">
    <text evidence="1">The sequence shown here is derived from an EMBL/GenBank/DDBJ whole genome shotgun (WGS) entry which is preliminary data.</text>
</comment>
<dbReference type="EMBL" id="JAGRRH010000022">
    <property type="protein sequence ID" value="KAG7345261.1"/>
    <property type="molecule type" value="Genomic_DNA"/>
</dbReference>
<organism evidence="1 2">
    <name type="scientific">Nitzschia inconspicua</name>
    <dbReference type="NCBI Taxonomy" id="303405"/>
    <lineage>
        <taxon>Eukaryota</taxon>
        <taxon>Sar</taxon>
        <taxon>Stramenopiles</taxon>
        <taxon>Ochrophyta</taxon>
        <taxon>Bacillariophyta</taxon>
        <taxon>Bacillariophyceae</taxon>
        <taxon>Bacillariophycidae</taxon>
        <taxon>Bacillariales</taxon>
        <taxon>Bacillariaceae</taxon>
        <taxon>Nitzschia</taxon>
    </lineage>
</organism>
<keyword evidence="2" id="KW-1185">Reference proteome</keyword>
<reference evidence="1" key="2">
    <citation type="submission" date="2021-04" db="EMBL/GenBank/DDBJ databases">
        <authorList>
            <person name="Podell S."/>
        </authorList>
    </citation>
    <scope>NUCLEOTIDE SEQUENCE</scope>
    <source>
        <strain evidence="1">Hildebrandi</strain>
    </source>
</reference>
<protein>
    <submittedName>
        <fullName evidence="1">Uncharacterized protein</fullName>
    </submittedName>
</protein>
<reference evidence="1" key="1">
    <citation type="journal article" date="2021" name="Sci. Rep.">
        <title>Diploid genomic architecture of Nitzschia inconspicua, an elite biomass production diatom.</title>
        <authorList>
            <person name="Oliver A."/>
            <person name="Podell S."/>
            <person name="Pinowska A."/>
            <person name="Traller J.C."/>
            <person name="Smith S.R."/>
            <person name="McClure R."/>
            <person name="Beliaev A."/>
            <person name="Bohutskyi P."/>
            <person name="Hill E.A."/>
            <person name="Rabines A."/>
            <person name="Zheng H."/>
            <person name="Allen L.Z."/>
            <person name="Kuo A."/>
            <person name="Grigoriev I.V."/>
            <person name="Allen A.E."/>
            <person name="Hazlebeck D."/>
            <person name="Allen E.E."/>
        </authorList>
    </citation>
    <scope>NUCLEOTIDE SEQUENCE</scope>
    <source>
        <strain evidence="1">Hildebrandi</strain>
    </source>
</reference>
<name>A0A9K3KKZ5_9STRA</name>
<dbReference type="AlphaFoldDB" id="A0A9K3KKZ5"/>
<evidence type="ECO:0000313" key="2">
    <source>
        <dbReference type="Proteomes" id="UP000693970"/>
    </source>
</evidence>
<gene>
    <name evidence="1" type="ORF">IV203_032792</name>
</gene>
<evidence type="ECO:0000313" key="1">
    <source>
        <dbReference type="EMBL" id="KAG7345261.1"/>
    </source>
</evidence>
<sequence>MMNSHLPPFHRGNAKRNRSSKVVEAAALFAASNVDQMQRNVYNLESQNRRTVLNSAKAYDGKQVWTQRWYEFMWYRAFRCLRKNIKGTRIKRSGFDSTENMSLIQKYGENYGQRNCGSIEDDPLIGINEKLFAF</sequence>
<dbReference type="Proteomes" id="UP000693970">
    <property type="component" value="Unassembled WGS sequence"/>
</dbReference>
<proteinExistence type="predicted"/>